<evidence type="ECO:0000256" key="1">
    <source>
        <dbReference type="ARBA" id="ARBA00022448"/>
    </source>
</evidence>
<dbReference type="InterPro" id="IPR050532">
    <property type="entry name" value="Globin-like_OT"/>
</dbReference>
<protein>
    <recommendedName>
        <fullName evidence="7">Globin domain-containing protein</fullName>
    </recommendedName>
</protein>
<keyword evidence="4" id="KW-0479">Metal-binding</keyword>
<comment type="similarity">
    <text evidence="6">Belongs to the globin family.</text>
</comment>
<evidence type="ECO:0000313" key="8">
    <source>
        <dbReference type="EMBL" id="CAF0951207.1"/>
    </source>
</evidence>
<dbReference type="PROSITE" id="PS01033">
    <property type="entry name" value="GLOBIN"/>
    <property type="match status" value="1"/>
</dbReference>
<dbReference type="InterPro" id="IPR044399">
    <property type="entry name" value="Mb-like_M"/>
</dbReference>
<dbReference type="CDD" id="cd01040">
    <property type="entry name" value="Mb-like"/>
    <property type="match status" value="1"/>
</dbReference>
<keyword evidence="2 6" id="KW-0349">Heme</keyword>
<organism evidence="8 9">
    <name type="scientific">Brachionus calyciflorus</name>
    <dbReference type="NCBI Taxonomy" id="104777"/>
    <lineage>
        <taxon>Eukaryota</taxon>
        <taxon>Metazoa</taxon>
        <taxon>Spiralia</taxon>
        <taxon>Gnathifera</taxon>
        <taxon>Rotifera</taxon>
        <taxon>Eurotatoria</taxon>
        <taxon>Monogononta</taxon>
        <taxon>Pseudotrocha</taxon>
        <taxon>Ploima</taxon>
        <taxon>Brachionidae</taxon>
        <taxon>Brachionus</taxon>
    </lineage>
</organism>
<evidence type="ECO:0000259" key="7">
    <source>
        <dbReference type="PROSITE" id="PS01033"/>
    </source>
</evidence>
<evidence type="ECO:0000256" key="2">
    <source>
        <dbReference type="ARBA" id="ARBA00022617"/>
    </source>
</evidence>
<keyword evidence="1 6" id="KW-0813">Transport</keyword>
<dbReference type="Proteomes" id="UP000663879">
    <property type="component" value="Unassembled WGS sequence"/>
</dbReference>
<dbReference type="AlphaFoldDB" id="A0A814D996"/>
<dbReference type="GO" id="GO:0019825">
    <property type="term" value="F:oxygen binding"/>
    <property type="evidence" value="ECO:0007669"/>
    <property type="project" value="InterPro"/>
</dbReference>
<dbReference type="GO" id="GO:0005344">
    <property type="term" value="F:oxygen carrier activity"/>
    <property type="evidence" value="ECO:0007669"/>
    <property type="project" value="UniProtKB-KW"/>
</dbReference>
<feature type="domain" description="Globin" evidence="7">
    <location>
        <begin position="36"/>
        <end position="186"/>
    </location>
</feature>
<evidence type="ECO:0000256" key="5">
    <source>
        <dbReference type="ARBA" id="ARBA00023004"/>
    </source>
</evidence>
<gene>
    <name evidence="8" type="ORF">OXX778_LOCUS13952</name>
</gene>
<evidence type="ECO:0000256" key="6">
    <source>
        <dbReference type="RuleBase" id="RU000356"/>
    </source>
</evidence>
<evidence type="ECO:0000256" key="3">
    <source>
        <dbReference type="ARBA" id="ARBA00022621"/>
    </source>
</evidence>
<dbReference type="SUPFAM" id="SSF46458">
    <property type="entry name" value="Globin-like"/>
    <property type="match status" value="1"/>
</dbReference>
<dbReference type="InterPro" id="IPR000971">
    <property type="entry name" value="Globin"/>
</dbReference>
<accession>A0A814D996</accession>
<keyword evidence="9" id="KW-1185">Reference proteome</keyword>
<dbReference type="PANTHER" id="PTHR46458:SF1">
    <property type="entry name" value="GEO09476P1"/>
    <property type="match status" value="1"/>
</dbReference>
<dbReference type="EMBL" id="CAJNOC010002782">
    <property type="protein sequence ID" value="CAF0951207.1"/>
    <property type="molecule type" value="Genomic_DNA"/>
</dbReference>
<keyword evidence="5" id="KW-0408">Iron</keyword>
<dbReference type="GO" id="GO:0046872">
    <property type="term" value="F:metal ion binding"/>
    <property type="evidence" value="ECO:0007669"/>
    <property type="project" value="UniProtKB-KW"/>
</dbReference>
<dbReference type="Pfam" id="PF00042">
    <property type="entry name" value="Globin"/>
    <property type="match status" value="1"/>
</dbReference>
<reference evidence="8" key="1">
    <citation type="submission" date="2021-02" db="EMBL/GenBank/DDBJ databases">
        <authorList>
            <person name="Nowell W R."/>
        </authorList>
    </citation>
    <scope>NUCLEOTIDE SEQUENCE</scope>
    <source>
        <strain evidence="8">Ploen Becks lab</strain>
    </source>
</reference>
<dbReference type="OrthoDB" id="436496at2759"/>
<proteinExistence type="inferred from homology"/>
<dbReference type="InterPro" id="IPR012292">
    <property type="entry name" value="Globin/Proto"/>
</dbReference>
<name>A0A814D996_9BILA</name>
<evidence type="ECO:0000313" key="9">
    <source>
        <dbReference type="Proteomes" id="UP000663879"/>
    </source>
</evidence>
<sequence length="187" mass="21618">MGCHLTKEFDEEKLKKNPIYSVNNKTYIADAKNQLLLTENEIKLVRSSWKDLAKNGDFKKYGIEMMIKIFVNHPEIKHIWKFAAKLNTEEEMRESAQLRSHGNNVFEAINSAVNVLDKLNNTNTNLVELGKKHTLYGAKTCYFVIMRDAFMEIISESLGNNFSSEHRDAWINCFDFFISQMGKGLVE</sequence>
<dbReference type="PANTHER" id="PTHR46458">
    <property type="entry name" value="BLR2807 PROTEIN"/>
    <property type="match status" value="1"/>
</dbReference>
<evidence type="ECO:0000256" key="4">
    <source>
        <dbReference type="ARBA" id="ARBA00022723"/>
    </source>
</evidence>
<dbReference type="GO" id="GO:0020037">
    <property type="term" value="F:heme binding"/>
    <property type="evidence" value="ECO:0007669"/>
    <property type="project" value="InterPro"/>
</dbReference>
<dbReference type="InterPro" id="IPR009050">
    <property type="entry name" value="Globin-like_sf"/>
</dbReference>
<keyword evidence="3 6" id="KW-0561">Oxygen transport</keyword>
<comment type="caution">
    <text evidence="8">The sequence shown here is derived from an EMBL/GenBank/DDBJ whole genome shotgun (WGS) entry which is preliminary data.</text>
</comment>
<dbReference type="Gene3D" id="1.10.490.10">
    <property type="entry name" value="Globins"/>
    <property type="match status" value="1"/>
</dbReference>